<name>A0A0P0GLS8_9BACE</name>
<dbReference type="GO" id="GO:0016829">
    <property type="term" value="F:lyase activity"/>
    <property type="evidence" value="ECO:0007669"/>
    <property type="project" value="UniProtKB-KW"/>
</dbReference>
<dbReference type="AlphaFoldDB" id="A0A0P0GLS8"/>
<evidence type="ECO:0000313" key="4">
    <source>
        <dbReference type="Proteomes" id="UP000061809"/>
    </source>
</evidence>
<dbReference type="PROSITE" id="PS50022">
    <property type="entry name" value="FA58C_3"/>
    <property type="match status" value="1"/>
</dbReference>
<dbReference type="KEGG" id="bcel:BcellWH2_01563"/>
<keyword evidence="3" id="KW-0456">Lyase</keyword>
<reference evidence="3 4" key="1">
    <citation type="journal article" date="2015" name="Science">
        <title>Genetic determinants of in vivo fitness and diet responsiveness in multiple human gut Bacteroides.</title>
        <authorList>
            <person name="Wu M."/>
            <person name="McNulty N.P."/>
            <person name="Rodionov D.A."/>
            <person name="Khoroshkin M.S."/>
            <person name="Griffin N.W."/>
            <person name="Cheng J."/>
            <person name="Latreille P."/>
            <person name="Kerstetter R.A."/>
            <person name="Terrapon N."/>
            <person name="Henrissat B."/>
            <person name="Osterman A.L."/>
            <person name="Gordon J.I."/>
        </authorList>
    </citation>
    <scope>NUCLEOTIDE SEQUENCE [LARGE SCALE GENOMIC DNA]</scope>
    <source>
        <strain evidence="3 4">WH2</strain>
    </source>
</reference>
<dbReference type="RefSeq" id="WP_029429175.1">
    <property type="nucleotide sequence ID" value="NZ_CP012801.1"/>
</dbReference>
<dbReference type="PATRIC" id="fig|246787.4.peg.1607"/>
<feature type="chain" id="PRO_5006047750" evidence="1">
    <location>
        <begin position="23"/>
        <end position="1121"/>
    </location>
</feature>
<dbReference type="InterPro" id="IPR024535">
    <property type="entry name" value="RHGA/B-epi-like_pectate_lyase"/>
</dbReference>
<dbReference type="InterPro" id="IPR000421">
    <property type="entry name" value="FA58C"/>
</dbReference>
<dbReference type="InterPro" id="IPR012334">
    <property type="entry name" value="Pectin_lyas_fold"/>
</dbReference>
<dbReference type="SUPFAM" id="SSF49785">
    <property type="entry name" value="Galactose-binding domain-like"/>
    <property type="match status" value="1"/>
</dbReference>
<dbReference type="InterPro" id="IPR011050">
    <property type="entry name" value="Pectin_lyase_fold/virulence"/>
</dbReference>
<dbReference type="Proteomes" id="UP000061809">
    <property type="component" value="Chromosome"/>
</dbReference>
<dbReference type="Gene3D" id="2.160.20.10">
    <property type="entry name" value="Single-stranded right-handed beta-helix, Pectin lyase-like"/>
    <property type="match status" value="2"/>
</dbReference>
<protein>
    <submittedName>
        <fullName evidence="3">Pectate lyase superfamily protein</fullName>
    </submittedName>
</protein>
<sequence length="1121" mass="121573">MKKLLLFSLLALLALGVRSQSADKPGNWKLIASDEYPAEDVGVATYTVTTDFNADPTGVKNSLDAFQTALTKLGENRRGGVLFVPAGRYRISGKLFIPTGVTMRGEWKRPVKGKPVEGTILMVDTQSGSETESGAFITMEPSTALTHLTIWYPHQDPDNIKPYPPTILYGREGVWGNDYCNVRHVTLVNSYSGIVLSRKNGGGCPNIYDVYGTPLSRGIEIDHIADVGRFEWIHFSPDYWADSGLEGAPQAGGAYADWIYKHGTGIVMRRNDWSYTCYVDIEGYNKGFSTGLCVGGDGAPNGHNYEFNLRNCETGIYVDGTSSAGIMFTRAHIEDCEKGVVVTSASTGPVQFYGCEISASDAAVLLEQGISSKLMMQQCTVNKGEVKGLGGDLIVSDTDFNNDAPQVYIGSDARAILTGNRFAKKADINNQSLFECRIDHTPVEMKPLPEFPEMKVPETKPLRMALYNVLDFGAEPFVVPFTASSTSMWLQIDIRSGLEMAKDNTEAIQKALDKAASEGGGIVYLPGGRYKVLGNLTVPTGVELRGASDFATIPRGHGSILEVYAGRGQAQGEAFLKLSAGSGVRGLSFDYPEQVSSALPTVTEYPYCIQALGKDVYVVNVGLRAAYNGLDLFTYKCDNHYVDYLAGHVFMNAIRIGGGSEGGRVCNMQFNTIVYACGEETKFGSWPNSAKADQDKAYWQNQTELRFITVGNCRNQILYNDFHYGGFEGIVFQADQGKAASGCSLGLGIDGSWNSVVYEALDPAGFDMINSQVVALEDQSNTYTETRFLTTRAGFSGEVTLFGADFWGSAKHGVVVESGKMNLNLVNFSTSGGTSFMNFPKTTGTIVLHNAVVNMKDEAAFISEGHEKQASVTSTVTDVAAGTIDKIAVWENNLTIAPVFTTTDALLNRLKWKITASTNNSNAGKAIDDDASTRWDTSASQQAGQWVMVDMGAAQKLNRIILDTSKSPNDGPAGYELYLSTGEGDTWKLVASGKNAGSVQIISFPAEETSKFKIVQTGTKGNYWSIHELYAACVDDPSTGILPDASSSAAEMFYYNGQLSWSGLGNDMSTRIEIVDLSGRRLLLQDTNANFLELSGMQKGFYIVIATNGTNVLRKKLFFKD</sequence>
<evidence type="ECO:0000259" key="2">
    <source>
        <dbReference type="PROSITE" id="PS50022"/>
    </source>
</evidence>
<dbReference type="SUPFAM" id="SSF51126">
    <property type="entry name" value="Pectin lyase-like"/>
    <property type="match status" value="2"/>
</dbReference>
<dbReference type="InterPro" id="IPR008979">
    <property type="entry name" value="Galactose-bd-like_sf"/>
</dbReference>
<accession>A0A0P0GLS8</accession>
<feature type="signal peptide" evidence="1">
    <location>
        <begin position="1"/>
        <end position="22"/>
    </location>
</feature>
<dbReference type="EMBL" id="CP012801">
    <property type="protein sequence ID" value="ALJ58817.1"/>
    <property type="molecule type" value="Genomic_DNA"/>
</dbReference>
<proteinExistence type="predicted"/>
<evidence type="ECO:0000256" key="1">
    <source>
        <dbReference type="SAM" id="SignalP"/>
    </source>
</evidence>
<dbReference type="Pfam" id="PF00754">
    <property type="entry name" value="F5_F8_type_C"/>
    <property type="match status" value="1"/>
</dbReference>
<dbReference type="Pfam" id="PF12708">
    <property type="entry name" value="Pect-lyase_RHGA_epim"/>
    <property type="match status" value="2"/>
</dbReference>
<evidence type="ECO:0000313" key="3">
    <source>
        <dbReference type="EMBL" id="ALJ58817.1"/>
    </source>
</evidence>
<gene>
    <name evidence="3" type="ORF">BcellWH2_01563</name>
</gene>
<dbReference type="Gene3D" id="2.60.120.260">
    <property type="entry name" value="Galactose-binding domain-like"/>
    <property type="match status" value="1"/>
</dbReference>
<feature type="domain" description="F5/8 type C" evidence="2">
    <location>
        <begin position="895"/>
        <end position="987"/>
    </location>
</feature>
<keyword evidence="1" id="KW-0732">Signal</keyword>
<organism evidence="3 4">
    <name type="scientific">Bacteroides cellulosilyticus</name>
    <dbReference type="NCBI Taxonomy" id="246787"/>
    <lineage>
        <taxon>Bacteria</taxon>
        <taxon>Pseudomonadati</taxon>
        <taxon>Bacteroidota</taxon>
        <taxon>Bacteroidia</taxon>
        <taxon>Bacteroidales</taxon>
        <taxon>Bacteroidaceae</taxon>
        <taxon>Bacteroides</taxon>
    </lineage>
</organism>